<name>A0ABX5Z525_SULMU</name>
<dbReference type="Proteomes" id="UP000323483">
    <property type="component" value="Chromosome"/>
</dbReference>
<proteinExistence type="predicted"/>
<organism evidence="1 2">
    <name type="scientific">Sulfurospirillum multivorans</name>
    <name type="common">Dehalospirillum multivorans</name>
    <dbReference type="NCBI Taxonomy" id="66821"/>
    <lineage>
        <taxon>Bacteria</taxon>
        <taxon>Pseudomonadati</taxon>
        <taxon>Campylobacterota</taxon>
        <taxon>Epsilonproteobacteria</taxon>
        <taxon>Campylobacterales</taxon>
        <taxon>Sulfurospirillaceae</taxon>
        <taxon>Sulfurospirillum</taxon>
    </lineage>
</organism>
<accession>A0ABX5Z525</accession>
<sequence>MFDEQFHDVQRVLEIKKRKARRTFLKTLGLLPLITTFANALDSLTSPPGTQKAHIHMIGDLDDDLIILKANKDSWNIEACHQMHNPVKFYLQGRCFENELCPGYIEYSKTHSLKKDEVTVICLANEREEREPDKKLLDRTHYKSVPLYVNGVEVIPSMIPELNDIDYTTWYDPTKPEGAYNYYRLWENAVVNIAVVVPEEGAYSIELINENDEVSAKASITVKSKHSAHINFSETLTGKVTDHPLAEMDGGVFLHDDFKMPNDALVRELAAHHIAIRKEGAEPIIAPLPYPFPYINRVFITAAC</sequence>
<protein>
    <submittedName>
        <fullName evidence="1">Uncharacterized protein</fullName>
    </submittedName>
</protein>
<gene>
    <name evidence="1" type="ORF">SMN_1849</name>
</gene>
<evidence type="ECO:0000313" key="2">
    <source>
        <dbReference type="Proteomes" id="UP000323483"/>
    </source>
</evidence>
<evidence type="ECO:0000313" key="1">
    <source>
        <dbReference type="EMBL" id="QEH06614.1"/>
    </source>
</evidence>
<dbReference type="EMBL" id="CP042966">
    <property type="protein sequence ID" value="QEH06614.1"/>
    <property type="molecule type" value="Genomic_DNA"/>
</dbReference>
<reference evidence="1" key="1">
    <citation type="submission" date="2019-08" db="EMBL/GenBank/DDBJ databases">
        <title>Organohalide respiration in Sulfurospirillum species is regulated by a two-component system as unraveled by comparative genomics, and transcriptomics, and regulator binding studies.</title>
        <authorList>
            <person name="Goris T."/>
            <person name="Esken J."/>
            <person name="Gadkari J."/>
            <person name="Bischler T."/>
            <person name="Foerstner K."/>
            <person name="Sharma C.M."/>
            <person name="Diekert G."/>
            <person name="Schubert T."/>
        </authorList>
    </citation>
    <scope>NUCLEOTIDE SEQUENCE [LARGE SCALE GENOMIC DNA]</scope>
    <source>
        <strain evidence="1">N</strain>
    </source>
</reference>
<keyword evidence="2" id="KW-1185">Reference proteome</keyword>